<accession>A0A7R7DM32</accession>
<dbReference type="Pfam" id="PF07098">
    <property type="entry name" value="DUF1360"/>
    <property type="match status" value="1"/>
</dbReference>
<dbReference type="EMBL" id="AP023355">
    <property type="protein sequence ID" value="BCJ34123.1"/>
    <property type="molecule type" value="Genomic_DNA"/>
</dbReference>
<dbReference type="InterPro" id="IPR010773">
    <property type="entry name" value="Mycophage_PG1_Gp7"/>
</dbReference>
<evidence type="ECO:0000313" key="3">
    <source>
        <dbReference type="Proteomes" id="UP000611640"/>
    </source>
</evidence>
<organism evidence="2 3">
    <name type="scientific">Actinocatenispora thailandica</name>
    <dbReference type="NCBI Taxonomy" id="227318"/>
    <lineage>
        <taxon>Bacteria</taxon>
        <taxon>Bacillati</taxon>
        <taxon>Actinomycetota</taxon>
        <taxon>Actinomycetes</taxon>
        <taxon>Micromonosporales</taxon>
        <taxon>Micromonosporaceae</taxon>
        <taxon>Actinocatenispora</taxon>
    </lineage>
</organism>
<feature type="region of interest" description="Disordered" evidence="1">
    <location>
        <begin position="1"/>
        <end position="28"/>
    </location>
</feature>
<evidence type="ECO:0000313" key="2">
    <source>
        <dbReference type="EMBL" id="BCJ34123.1"/>
    </source>
</evidence>
<keyword evidence="3" id="KW-1185">Reference proteome</keyword>
<evidence type="ECO:0000256" key="1">
    <source>
        <dbReference type="SAM" id="MobiDB-lite"/>
    </source>
</evidence>
<proteinExistence type="predicted"/>
<protein>
    <submittedName>
        <fullName evidence="2">Uncharacterized protein</fullName>
    </submittedName>
</protein>
<reference evidence="2 3" key="1">
    <citation type="submission" date="2020-08" db="EMBL/GenBank/DDBJ databases">
        <title>Whole genome shotgun sequence of Actinocatenispora thailandica NBRC 105041.</title>
        <authorList>
            <person name="Komaki H."/>
            <person name="Tamura T."/>
        </authorList>
    </citation>
    <scope>NUCLEOTIDE SEQUENCE [LARGE SCALE GENOMIC DNA]</scope>
    <source>
        <strain evidence="2 3">NBRC 105041</strain>
    </source>
</reference>
<gene>
    <name evidence="2" type="ORF">Athai_16260</name>
</gene>
<feature type="region of interest" description="Disordered" evidence="1">
    <location>
        <begin position="80"/>
        <end position="104"/>
    </location>
</feature>
<dbReference type="Proteomes" id="UP000611640">
    <property type="component" value="Chromosome"/>
</dbReference>
<name>A0A7R7DM32_9ACTN</name>
<dbReference type="KEGG" id="atl:Athai_16260"/>
<sequence>MRSPVAHGARNAVPAPVHPDPDGPDTPAGVVTDSAAAVVSRSVRSGGSPIHPFPMVYRVGARTVHLLAVDAADTAAIPSTRAGKHETSTTHRVASGTGKVLPGRVRVGPLHRRQKGTTMSTRARRTIDRLADRYSGREAPRPLSGYLTVLAIYSGAAATGTALARLTGRRVPRLSPSDVLLLTTATHKLSRLLTKDAVTSPLRAPFTRYREPAGQGEVNEEVRASGTGHAFGELLVCPYSAAVWVATGLTAGMVFAPRLTRLVATTFTAVAGSDFLQLGYEAGKQHLDRISSAT</sequence>
<dbReference type="AlphaFoldDB" id="A0A7R7DM32"/>